<evidence type="ECO:0000313" key="4">
    <source>
        <dbReference type="Proteomes" id="UP000284543"/>
    </source>
</evidence>
<organism evidence="3 4">
    <name type="scientific">Enterocloster bolteae</name>
    <dbReference type="NCBI Taxonomy" id="208479"/>
    <lineage>
        <taxon>Bacteria</taxon>
        <taxon>Bacillati</taxon>
        <taxon>Bacillota</taxon>
        <taxon>Clostridia</taxon>
        <taxon>Lachnospirales</taxon>
        <taxon>Lachnospiraceae</taxon>
        <taxon>Enterocloster</taxon>
    </lineage>
</organism>
<dbReference type="Gene3D" id="2.10.270.10">
    <property type="entry name" value="Cholin Binding"/>
    <property type="match status" value="1"/>
</dbReference>
<reference evidence="3 4" key="1">
    <citation type="submission" date="2018-08" db="EMBL/GenBank/DDBJ databases">
        <title>A genome reference for cultivated species of the human gut microbiota.</title>
        <authorList>
            <person name="Zou Y."/>
            <person name="Xue W."/>
            <person name="Luo G."/>
        </authorList>
    </citation>
    <scope>NUCLEOTIDE SEQUENCE [LARGE SCALE GENOMIC DNA]</scope>
    <source>
        <strain evidence="3 4">AF14-18</strain>
    </source>
</reference>
<evidence type="ECO:0000256" key="1">
    <source>
        <dbReference type="ARBA" id="ARBA00022737"/>
    </source>
</evidence>
<dbReference type="InterPro" id="IPR018337">
    <property type="entry name" value="Cell_wall/Cho-bd_repeat"/>
</dbReference>
<dbReference type="Proteomes" id="UP000284543">
    <property type="component" value="Unassembled WGS sequence"/>
</dbReference>
<gene>
    <name evidence="3" type="ORF">DWW02_29300</name>
</gene>
<dbReference type="PROSITE" id="PS51170">
    <property type="entry name" value="CW"/>
    <property type="match status" value="1"/>
</dbReference>
<proteinExistence type="predicted"/>
<evidence type="ECO:0000313" key="3">
    <source>
        <dbReference type="EMBL" id="RGV68367.1"/>
    </source>
</evidence>
<accession>A0A412YSY6</accession>
<evidence type="ECO:0000256" key="2">
    <source>
        <dbReference type="PROSITE-ProRule" id="PRU00591"/>
    </source>
</evidence>
<dbReference type="RefSeq" id="WP_118019792.1">
    <property type="nucleotide sequence ID" value="NZ_CAURXV010000003.1"/>
</dbReference>
<sequence>MFASNGWLNIDEQSYYLNENGHMLTDTITPDGFYVNA</sequence>
<protein>
    <recommendedName>
        <fullName evidence="5">Cell wall-binding protein</fullName>
    </recommendedName>
</protein>
<dbReference type="Pfam" id="PF19085">
    <property type="entry name" value="Choline_bind_2"/>
    <property type="match status" value="1"/>
</dbReference>
<keyword evidence="1" id="KW-0677">Repeat</keyword>
<evidence type="ECO:0008006" key="5">
    <source>
        <dbReference type="Google" id="ProtNLM"/>
    </source>
</evidence>
<dbReference type="EMBL" id="QRZM01000030">
    <property type="protein sequence ID" value="RGV68367.1"/>
    <property type="molecule type" value="Genomic_DNA"/>
</dbReference>
<comment type="caution">
    <text evidence="3">The sequence shown here is derived from an EMBL/GenBank/DDBJ whole genome shotgun (WGS) entry which is preliminary data.</text>
</comment>
<feature type="repeat" description="Cell wall-binding" evidence="2">
    <location>
        <begin position="4"/>
        <end position="23"/>
    </location>
</feature>
<dbReference type="SUPFAM" id="SSF69360">
    <property type="entry name" value="Cell wall binding repeat"/>
    <property type="match status" value="1"/>
</dbReference>
<name>A0A412YSY6_9FIRM</name>
<dbReference type="AlphaFoldDB" id="A0A412YSY6"/>